<evidence type="ECO:0000259" key="7">
    <source>
        <dbReference type="PROSITE" id="PS50110"/>
    </source>
</evidence>
<dbReference type="Pfam" id="PF00486">
    <property type="entry name" value="Trans_reg_C"/>
    <property type="match status" value="1"/>
</dbReference>
<evidence type="ECO:0000313" key="9">
    <source>
        <dbReference type="Proteomes" id="UP000639396"/>
    </source>
</evidence>
<proteinExistence type="inferred from homology"/>
<dbReference type="GO" id="GO:0003677">
    <property type="term" value="F:DNA binding"/>
    <property type="evidence" value="ECO:0007669"/>
    <property type="project" value="UniProtKB-KW"/>
</dbReference>
<dbReference type="PROSITE" id="PS50110">
    <property type="entry name" value="RESPONSE_REGULATORY"/>
    <property type="match status" value="1"/>
</dbReference>
<evidence type="ECO:0000256" key="4">
    <source>
        <dbReference type="ARBA" id="ARBA00023125"/>
    </source>
</evidence>
<evidence type="ECO:0000256" key="6">
    <source>
        <dbReference type="PROSITE-ProRule" id="PRU00169"/>
    </source>
</evidence>
<gene>
    <name evidence="8" type="ORF">IDH45_19845</name>
</gene>
<protein>
    <submittedName>
        <fullName evidence="8">Response regulator</fullName>
    </submittedName>
</protein>
<dbReference type="SMART" id="SM00862">
    <property type="entry name" value="Trans_reg_C"/>
    <property type="match status" value="1"/>
</dbReference>
<feature type="modified residue" description="4-aspartylphosphate" evidence="6">
    <location>
        <position position="53"/>
    </location>
</feature>
<feature type="domain" description="Response regulatory" evidence="7">
    <location>
        <begin position="2"/>
        <end position="116"/>
    </location>
</feature>
<dbReference type="PANTHER" id="PTHR35807:SF2">
    <property type="entry name" value="TRANSCRIPTIONAL ACTIVATOR DOMAIN"/>
    <property type="match status" value="1"/>
</dbReference>
<dbReference type="Gene3D" id="1.10.10.10">
    <property type="entry name" value="Winged helix-like DNA-binding domain superfamily/Winged helix DNA-binding domain"/>
    <property type="match status" value="1"/>
</dbReference>
<evidence type="ECO:0000256" key="1">
    <source>
        <dbReference type="ARBA" id="ARBA00005820"/>
    </source>
</evidence>
<keyword evidence="6" id="KW-0597">Phosphoprotein</keyword>
<reference evidence="8" key="1">
    <citation type="submission" date="2020-09" db="EMBL/GenBank/DDBJ databases">
        <title>A novel bacterium of genus Paenibacillus, isolated from South China Sea.</title>
        <authorList>
            <person name="Huang H."/>
            <person name="Mo K."/>
            <person name="Hu Y."/>
        </authorList>
    </citation>
    <scope>NUCLEOTIDE SEQUENCE</scope>
    <source>
        <strain evidence="8">IB182363</strain>
    </source>
</reference>
<dbReference type="InterPro" id="IPR051677">
    <property type="entry name" value="AfsR-DnrI-RedD_regulator"/>
</dbReference>
<dbReference type="SUPFAM" id="SSF52172">
    <property type="entry name" value="CheY-like"/>
    <property type="match status" value="1"/>
</dbReference>
<dbReference type="SUPFAM" id="SSF48452">
    <property type="entry name" value="TPR-like"/>
    <property type="match status" value="1"/>
</dbReference>
<comment type="similarity">
    <text evidence="1">Belongs to the AfsR/DnrI/RedD regulatory family.</text>
</comment>
<dbReference type="InterPro" id="IPR011006">
    <property type="entry name" value="CheY-like_superfamily"/>
</dbReference>
<dbReference type="Gene3D" id="1.25.40.10">
    <property type="entry name" value="Tetratricopeptide repeat domain"/>
    <property type="match status" value="1"/>
</dbReference>
<dbReference type="GO" id="GO:0006355">
    <property type="term" value="P:regulation of DNA-templated transcription"/>
    <property type="evidence" value="ECO:0007669"/>
    <property type="project" value="InterPro"/>
</dbReference>
<accession>A0A927CAS3</accession>
<keyword evidence="5" id="KW-0804">Transcription</keyword>
<keyword evidence="2" id="KW-0902">Two-component regulatory system</keyword>
<evidence type="ECO:0000256" key="2">
    <source>
        <dbReference type="ARBA" id="ARBA00023012"/>
    </source>
</evidence>
<dbReference type="Gene3D" id="3.40.50.2300">
    <property type="match status" value="1"/>
</dbReference>
<dbReference type="InterPro" id="IPR011990">
    <property type="entry name" value="TPR-like_helical_dom_sf"/>
</dbReference>
<dbReference type="Pfam" id="PF03704">
    <property type="entry name" value="BTAD"/>
    <property type="match status" value="1"/>
</dbReference>
<evidence type="ECO:0000256" key="5">
    <source>
        <dbReference type="ARBA" id="ARBA00023163"/>
    </source>
</evidence>
<dbReference type="AlphaFoldDB" id="A0A927CAS3"/>
<dbReference type="InterPro" id="IPR005158">
    <property type="entry name" value="BTAD"/>
</dbReference>
<dbReference type="SMART" id="SM01043">
    <property type="entry name" value="BTAD"/>
    <property type="match status" value="1"/>
</dbReference>
<dbReference type="Proteomes" id="UP000639396">
    <property type="component" value="Unassembled WGS sequence"/>
</dbReference>
<dbReference type="Pfam" id="PF00072">
    <property type="entry name" value="Response_reg"/>
    <property type="match status" value="1"/>
</dbReference>
<name>A0A927CAS3_9BACL</name>
<evidence type="ECO:0000256" key="3">
    <source>
        <dbReference type="ARBA" id="ARBA00023015"/>
    </source>
</evidence>
<dbReference type="InterPro" id="IPR036388">
    <property type="entry name" value="WH-like_DNA-bd_sf"/>
</dbReference>
<keyword evidence="9" id="KW-1185">Reference proteome</keyword>
<dbReference type="PANTHER" id="PTHR35807">
    <property type="entry name" value="TRANSCRIPTIONAL REGULATOR REDD-RELATED"/>
    <property type="match status" value="1"/>
</dbReference>
<dbReference type="EMBL" id="JACXJA010000028">
    <property type="protein sequence ID" value="MBD2864240.1"/>
    <property type="molecule type" value="Genomic_DNA"/>
</dbReference>
<dbReference type="InterPro" id="IPR001867">
    <property type="entry name" value="OmpR/PhoB-type_DNA-bd"/>
</dbReference>
<keyword evidence="3" id="KW-0805">Transcription regulation</keyword>
<dbReference type="GO" id="GO:0000160">
    <property type="term" value="P:phosphorelay signal transduction system"/>
    <property type="evidence" value="ECO:0007669"/>
    <property type="project" value="UniProtKB-KW"/>
</dbReference>
<sequence length="375" mass="43482">MKVILVDDERLALEVMGRLIGEIDSFEVIGKYTNPHQALEAITREEPDVAFLDIEMPEINGIQLAERIRSRLPSVKIVFVTAYDNYAVKAFELSAIDYLLKPVKRERLAETAKRLFEKTEKAAVPVPDSQLLIRCFQSLQIELPAGSAEQAAIRWRTSKAQELFAFLVHQRGQLVRKDTLLDMLWPEADWKKGYTLLYTAVYQIRKMLENAGVNMRILSYDEGYQLEMNQAKLDVADWEHGLREAPPISAATLPEHRSLLELYRGDYMADNAYIWAESERQRLRVLWIQHAMAVGEYLIACKNYAEAIALHLRVQSLYPYMEQTYFILMQLYEAAGDRGSVEQQHKRLEEMLRGEYGTQPQEPVRLWYESWKSKS</sequence>
<comment type="caution">
    <text evidence="8">The sequence shown here is derived from an EMBL/GenBank/DDBJ whole genome shotgun (WGS) entry which is preliminary data.</text>
</comment>
<evidence type="ECO:0000313" key="8">
    <source>
        <dbReference type="EMBL" id="MBD2864240.1"/>
    </source>
</evidence>
<dbReference type="SUPFAM" id="SSF46894">
    <property type="entry name" value="C-terminal effector domain of the bipartite response regulators"/>
    <property type="match status" value="1"/>
</dbReference>
<organism evidence="8 9">
    <name type="scientific">Paenibacillus oceani</name>
    <dbReference type="NCBI Taxonomy" id="2772510"/>
    <lineage>
        <taxon>Bacteria</taxon>
        <taxon>Bacillati</taxon>
        <taxon>Bacillota</taxon>
        <taxon>Bacilli</taxon>
        <taxon>Bacillales</taxon>
        <taxon>Paenibacillaceae</taxon>
        <taxon>Paenibacillus</taxon>
    </lineage>
</organism>
<dbReference type="RefSeq" id="WP_190929870.1">
    <property type="nucleotide sequence ID" value="NZ_JACXJA010000028.1"/>
</dbReference>
<keyword evidence="4" id="KW-0238">DNA-binding</keyword>
<dbReference type="InterPro" id="IPR016032">
    <property type="entry name" value="Sig_transdc_resp-reg_C-effctor"/>
</dbReference>
<dbReference type="SMART" id="SM00448">
    <property type="entry name" value="REC"/>
    <property type="match status" value="1"/>
</dbReference>
<dbReference type="InterPro" id="IPR001789">
    <property type="entry name" value="Sig_transdc_resp-reg_receiver"/>
</dbReference>